<comment type="function">
    <text evidence="7">E3 ubiquitin-protein ligase which accepts ubiquitin from specific E2 ubiquitin-conjugating enzymes, and transfers it to substrates, generally promoting their degradation by the proteasome. Independently of its E3 ubiquitin-protein ligase activity, acts as an inhibitor of CPSF3 endonuclease activity by blocking CPSF3 active site.</text>
</comment>
<comment type="catalytic activity">
    <reaction evidence="1">
        <text>S-ubiquitinyl-[E2 ubiquitin-conjugating enzyme]-L-cysteine + [acceptor protein]-L-lysine = [E2 ubiquitin-conjugating enzyme]-L-cysteine + N(6)-ubiquitinyl-[acceptor protein]-L-lysine.</text>
        <dbReference type="EC" id="2.3.2.26"/>
    </reaction>
</comment>
<dbReference type="GO" id="GO:0031624">
    <property type="term" value="F:ubiquitin conjugating enzyme binding"/>
    <property type="evidence" value="ECO:0007669"/>
    <property type="project" value="TreeGrafter"/>
</dbReference>
<evidence type="ECO:0000256" key="3">
    <source>
        <dbReference type="ARBA" id="ARBA00013646"/>
    </source>
</evidence>
<dbReference type="PANTHER" id="PTHR31531">
    <property type="entry name" value="E3 UBIQUITIN-PROTEIN LIGASE E3D FAMILY MEMBER"/>
    <property type="match status" value="1"/>
</dbReference>
<dbReference type="AlphaFoldDB" id="A0A8D8SQB5"/>
<dbReference type="InterPro" id="IPR019193">
    <property type="entry name" value="UBQ-conj_enz_E2-bd_prot"/>
</dbReference>
<feature type="region of interest" description="Disordered" evidence="9">
    <location>
        <begin position="408"/>
        <end position="439"/>
    </location>
</feature>
<dbReference type="GO" id="GO:0006513">
    <property type="term" value="P:protein monoubiquitination"/>
    <property type="evidence" value="ECO:0007669"/>
    <property type="project" value="TreeGrafter"/>
</dbReference>
<feature type="region of interest" description="Disordered" evidence="9">
    <location>
        <begin position="575"/>
        <end position="637"/>
    </location>
</feature>
<proteinExistence type="predicted"/>
<evidence type="ECO:0000256" key="7">
    <source>
        <dbReference type="ARBA" id="ARBA00053831"/>
    </source>
</evidence>
<dbReference type="Pfam" id="PF09814">
    <property type="entry name" value="HECT_2"/>
    <property type="match status" value="1"/>
</dbReference>
<evidence type="ECO:0000256" key="1">
    <source>
        <dbReference type="ARBA" id="ARBA00000885"/>
    </source>
</evidence>
<sequence length="774" mass="85380">MTCPSPSLIIEVRPRLQVCHVFIKQVRAEAVQLERGGELKIVCNGGRNRFKVSIPGTELKPQSLSNFTLLDQSEGTYFRIATLKCSLTHAQSVSLFDYSARDTTYVPQVDLNAPQALFCRCCGSRLMRRSVRFQRILPLPSDSWDMSDMFCHLHEGEDHTSSSSSTSLLHPKSGDLLYGAYNFVLAIGNEQDDNLSKEKQPTNAAAQDEKAPNAKKSPNAKKPANAKRPPMLTFVRMSQRIVKCEICSFWLGTKQSESLVTLWNSTVEFKRVAGDENETLIKTERSPTDVKQGDENETLIQTERSGIEHVLVEQKTREETDIERHHDAVAGGNILPAQRETSTSEIDVEMLPSKLATTRISEEKDVVDSSNQCLGNRISGSPTTSQGNSNGVNNKSCLAGGNSNLAANSPLRDESSHVGNSNLGANSQLRDNSSHVGNSNMAANARMRDKSSHIGNSNLAANSQMTDKSCHVGKSNLSANSQLIDKSSHVVNSQAYDCTANYYPNMVDNSRLSPQDRIALSDFIAVVKENLGINSKLLIQCQVTDSGLQSLLLWIMDRNLILCTSTGSEALCTSTRSEGLGDATPDRGSKQDQSSTEDQSCKKSENMSEKELLKDKKSENMSSENKSKKELLKDSEKCGSCGNPRKILHSDETFVDNVKNNLTSNGDIKIDTENIKNTKHNVTGNQKDNIKPNKDTADSVDVPVKVYNVMKVLYTYAKDKPDPSWSKDFSLPHVNVSKSMFLNALKHLRVQGTNIPTPYRFISEMHVSYIVLGT</sequence>
<dbReference type="EMBL" id="HBUF01232537">
    <property type="protein sequence ID" value="CAG6673960.1"/>
    <property type="molecule type" value="Transcribed_RNA"/>
</dbReference>
<protein>
    <recommendedName>
        <fullName evidence="3">E3 ubiquitin-protein ligase E3D</fullName>
        <ecNumber evidence="2">2.3.2.26</ecNumber>
    </recommendedName>
    <alternativeName>
        <fullName evidence="6">HECT-type E3 ubiquitin transferase E3D</fullName>
    </alternativeName>
    <alternativeName>
        <fullName evidence="5">UbcH10-binding protein with a HECT-like domain</fullName>
    </alternativeName>
    <alternativeName>
        <fullName evidence="4">Ubiquitin-conjugating enzyme E2C-binding protein</fullName>
    </alternativeName>
</protein>
<comment type="subunit">
    <text evidence="8">Interacts with UBE2C/UbcH10 (E2 ubiquitin-conjugating enzyme). In vitro, interacts with cyclin-B.</text>
</comment>
<name>A0A8D8SQB5_9HEMI</name>
<dbReference type="GO" id="GO:0000151">
    <property type="term" value="C:ubiquitin ligase complex"/>
    <property type="evidence" value="ECO:0007669"/>
    <property type="project" value="TreeGrafter"/>
</dbReference>
<evidence type="ECO:0000256" key="6">
    <source>
        <dbReference type="ARBA" id="ARBA00032298"/>
    </source>
</evidence>
<feature type="compositionally biased region" description="Polar residues" evidence="9">
    <location>
        <begin position="368"/>
        <end position="395"/>
    </location>
</feature>
<dbReference type="EC" id="2.3.2.26" evidence="2"/>
<dbReference type="GO" id="GO:0030332">
    <property type="term" value="F:cyclin binding"/>
    <property type="evidence" value="ECO:0007669"/>
    <property type="project" value="TreeGrafter"/>
</dbReference>
<dbReference type="GO" id="GO:0043161">
    <property type="term" value="P:proteasome-mediated ubiquitin-dependent protein catabolic process"/>
    <property type="evidence" value="ECO:0007669"/>
    <property type="project" value="TreeGrafter"/>
</dbReference>
<accession>A0A8D8SQB5</accession>
<feature type="region of interest" description="Disordered" evidence="9">
    <location>
        <begin position="361"/>
        <end position="395"/>
    </location>
</feature>
<evidence type="ECO:0000256" key="8">
    <source>
        <dbReference type="ARBA" id="ARBA00064185"/>
    </source>
</evidence>
<feature type="region of interest" description="Disordered" evidence="9">
    <location>
        <begin position="193"/>
        <end position="228"/>
    </location>
</feature>
<evidence type="ECO:0000256" key="9">
    <source>
        <dbReference type="SAM" id="MobiDB-lite"/>
    </source>
</evidence>
<feature type="compositionally biased region" description="Polar residues" evidence="9">
    <location>
        <begin position="417"/>
        <end position="439"/>
    </location>
</feature>
<dbReference type="GO" id="GO:0005829">
    <property type="term" value="C:cytosol"/>
    <property type="evidence" value="ECO:0007669"/>
    <property type="project" value="TreeGrafter"/>
</dbReference>
<evidence type="ECO:0000256" key="4">
    <source>
        <dbReference type="ARBA" id="ARBA00029737"/>
    </source>
</evidence>
<organism evidence="10">
    <name type="scientific">Cacopsylla melanoneura</name>
    <dbReference type="NCBI Taxonomy" id="428564"/>
    <lineage>
        <taxon>Eukaryota</taxon>
        <taxon>Metazoa</taxon>
        <taxon>Ecdysozoa</taxon>
        <taxon>Arthropoda</taxon>
        <taxon>Hexapoda</taxon>
        <taxon>Insecta</taxon>
        <taxon>Pterygota</taxon>
        <taxon>Neoptera</taxon>
        <taxon>Paraneoptera</taxon>
        <taxon>Hemiptera</taxon>
        <taxon>Sternorrhyncha</taxon>
        <taxon>Psylloidea</taxon>
        <taxon>Psyllidae</taxon>
        <taxon>Psyllinae</taxon>
        <taxon>Cacopsylla</taxon>
    </lineage>
</organism>
<dbReference type="GO" id="GO:0051865">
    <property type="term" value="P:protein autoubiquitination"/>
    <property type="evidence" value="ECO:0007669"/>
    <property type="project" value="TreeGrafter"/>
</dbReference>
<evidence type="ECO:0000256" key="2">
    <source>
        <dbReference type="ARBA" id="ARBA00012485"/>
    </source>
</evidence>
<dbReference type="GO" id="GO:0061630">
    <property type="term" value="F:ubiquitin protein ligase activity"/>
    <property type="evidence" value="ECO:0007669"/>
    <property type="project" value="UniProtKB-EC"/>
</dbReference>
<dbReference type="GO" id="GO:0005634">
    <property type="term" value="C:nucleus"/>
    <property type="evidence" value="ECO:0007669"/>
    <property type="project" value="TreeGrafter"/>
</dbReference>
<feature type="compositionally biased region" description="Low complexity" evidence="9">
    <location>
        <begin position="214"/>
        <end position="228"/>
    </location>
</feature>
<feature type="compositionally biased region" description="Basic and acidic residues" evidence="9">
    <location>
        <begin position="599"/>
        <end position="637"/>
    </location>
</feature>
<dbReference type="PANTHER" id="PTHR31531:SF2">
    <property type="entry name" value="E3 UBIQUITIN-PROTEIN LIGASE E3D"/>
    <property type="match status" value="1"/>
</dbReference>
<dbReference type="GO" id="GO:0000209">
    <property type="term" value="P:protein polyubiquitination"/>
    <property type="evidence" value="ECO:0007669"/>
    <property type="project" value="TreeGrafter"/>
</dbReference>
<evidence type="ECO:0000256" key="5">
    <source>
        <dbReference type="ARBA" id="ARBA00032234"/>
    </source>
</evidence>
<evidence type="ECO:0000313" key="10">
    <source>
        <dbReference type="EMBL" id="CAG6673960.1"/>
    </source>
</evidence>
<reference evidence="10" key="1">
    <citation type="submission" date="2021-05" db="EMBL/GenBank/DDBJ databases">
        <authorList>
            <person name="Alioto T."/>
            <person name="Alioto T."/>
            <person name="Gomez Garrido J."/>
        </authorList>
    </citation>
    <scope>NUCLEOTIDE SEQUENCE</scope>
</reference>